<feature type="domain" description="SbsA Ig-like" evidence="2">
    <location>
        <begin position="928"/>
        <end position="1026"/>
    </location>
</feature>
<feature type="domain" description="DUF4082" evidence="3">
    <location>
        <begin position="1686"/>
        <end position="1831"/>
    </location>
</feature>
<sequence>MTSAPGVLPRRTTRLWVPALVLALIASMFPIAVDPSWLPPARAAGPCDAPVVSKVACENTQPGSPPSEWQVAGAGNTTIQGYATSMSVNIGQAVTFKVKTTASAYRIDIYRLGYYQGQGARKVAANILSSVPLPQSQPNCLTFSATGLIDCGNWAVSASWNIPATAVSGVYIARLVRTDNGGASVIPFVVRDDAAHSDVLFQTSDTTWQAYNSYGGNSLYTCTVACPAGNPLAYKAAFKVSYNRPFITAGDAQGQNWLMYAEYPMIRFLEANGYDVSYLSGLDAATRGPLLLNHKSFLSVGHDEYWSAEQRTNVTAARDAGVNLAFLSGNEMFWKTRWESSSDGSNTAGRTLVSYKDTHFNAPTDPISWTGTWRDPRYGTATGGGNPENALTGQYFVVNSGTTDIVVPAAYKQLRLWRGTSIPNMASGTSVTLGSGLGTLGYEWDVDADNGFRPAGTFRLSETTSNTAEVFTDYGSSTQQGGTATHNLTLYKASSGALVFGAGTVQWTWGLDAYTTGKPVDRNMQQATVNLLADMGTQPLTLMAGLSAAQASTDATAPTSRITTPAAGVTVADSTLVTVSGTATDSGGVVAGVEVSTDGGNTWRRATGTNNWSYSWTAHGSPTSVLRSRAVDDSGNLEGASAGSAISVSCPCSITGVNRVPAMADSGDTAAIEVGAKFYSEVAGTVNSIRFYKATRNTGTHIGSIWSSSGQRLATATFTNESASGWQSVALSPPLVISANTTYVVSYFAPAGRYSQDTGFFYNNPSPAGAVNQLDSAPLHFPRSLPGSPNGVYRYGASSSFPNQVYDAEYYWVDLSFTPSGAVQPAVSSVSPINNAADVSTGIKPSATFNQTVTATSVVFSVKSSAGANVAGTTTYDPATNTSTFTPAASLGYSTTYTATVSGATNSAGQTMASAYTWTFTTGAPPPAPAVATVSPANNALAVPVDTKPNATFNQAVSSGSINFALKDAGNNSVTGSVAYDSATNTATFAPAGLLAYNTTYSATVSGASNAAGQSMSAPYSWSFTTAAAPGACPCSVFSPGDTPSVPSENDPGAVEVGMKFRSDVAGTVTGVRFYKGAGNTGTHTGHLWSATGTLLGTVSFQSESAAGWQQANFTTPVSIAANTTYVVSYYAPNGAYSADVSFFNTSRDKAPLHGLSNGADGPNGVYRYGTSGFPNQTYNATNYWVDVVFSSASSSTAPRVSSVTPVNLSNGVDVNVKPSATFDQQVTASSVTFTLRDAANSAVAGAVAYDPATNTARFTPAAALAYNTTFTATVSGATNSAGQGMAGPFSWTFSTSAAPLLPAVTSTSPVTNASAVPANTKPSATFNQDVTPSSVLFMLKGASNNSVQGSMTYDAASRTATFTPASALAFGAAYTATVSGATNATGQAMTAPYSWSFTTETAPVVCPCSIFSPASVPGTVTALDSNAVEVGMKFRADTAGTVTGIRFYKGSSNTGTHVGHLWSSTGSLMASVTFANESASGWQEALFSSPVPLAANTTYVVSYFAPDGFYSADSGYFNNSVDNAPLHGLAAGVDGPNGVYRYGASAFPSDSYNNTNYWVDIVFAASSSGTAPAVAAVSPANATTGVSEQVQPTATFNQSVTASSIGLTVKNAAGTNVAGSIGYDAATNTATFVPQAALAYQTTYTATVTAATSTSGTAMASPFSWSFTTKAPPAACPCSVFSPAAVPTTANTNDRKATEVGMKFRSDVAGMITGVRFYKGSSNTGTHIGHLWTANGTLLATATFTNESASGWQEALFSSPVAIQANTTYVVSYYAPAGFYSSSRDYFSNSGVDNAPLHALANGIDGPNGVYVYGASAFPTETFRSTNYWVDVIFNRS</sequence>
<dbReference type="eggNOG" id="COG2372">
    <property type="taxonomic scope" value="Bacteria"/>
</dbReference>
<feature type="domain" description="DUF4082" evidence="3">
    <location>
        <begin position="1416"/>
        <end position="1560"/>
    </location>
</feature>
<dbReference type="HOGENOM" id="CLU_001554_1_0_11"/>
<evidence type="ECO:0000259" key="2">
    <source>
        <dbReference type="Pfam" id="PF13205"/>
    </source>
</evidence>
<dbReference type="Proteomes" id="UP000002505">
    <property type="component" value="Chromosome"/>
</dbReference>
<evidence type="ECO:0000313" key="5">
    <source>
        <dbReference type="EMBL" id="ACL41861.1"/>
    </source>
</evidence>
<dbReference type="Pfam" id="PF20254">
    <property type="entry name" value="DMFA2_C"/>
    <property type="match status" value="1"/>
</dbReference>
<dbReference type="SUPFAM" id="SSF81296">
    <property type="entry name" value="E set domains"/>
    <property type="match status" value="1"/>
</dbReference>
<name>B8H8W6_PSECP</name>
<dbReference type="Gene3D" id="2.60.40.650">
    <property type="match status" value="1"/>
</dbReference>
<dbReference type="Pfam" id="PF17957">
    <property type="entry name" value="Big_7"/>
    <property type="match status" value="1"/>
</dbReference>
<protein>
    <recommendedName>
        <fullName evidence="7">DUF4082 domain-containing protein</fullName>
    </recommendedName>
</protein>
<feature type="domain" description="DUF4082" evidence="3">
    <location>
        <begin position="1042"/>
        <end position="1186"/>
    </location>
</feature>
<dbReference type="KEGG" id="ach:Achl_3909"/>
<dbReference type="OrthoDB" id="505641at2"/>
<dbReference type="STRING" id="452863.Achl_3909"/>
<evidence type="ECO:0008006" key="7">
    <source>
        <dbReference type="Google" id="ProtNLM"/>
    </source>
</evidence>
<dbReference type="eggNOG" id="COG1749">
    <property type="taxonomic scope" value="Bacteria"/>
</dbReference>
<dbReference type="Pfam" id="PF13205">
    <property type="entry name" value="Big_5"/>
    <property type="match status" value="5"/>
</dbReference>
<dbReference type="Gene3D" id="2.60.40.1220">
    <property type="match status" value="5"/>
</dbReference>
<dbReference type="InterPro" id="IPR046540">
    <property type="entry name" value="DMFA2_C"/>
</dbReference>
<organism evidence="5 6">
    <name type="scientific">Pseudarthrobacter chlorophenolicus (strain ATCC 700700 / DSM 12829 / CIP 107037 / JCM 12360 / KCTC 9906 / NCIMB 13794 / A6)</name>
    <name type="common">Arthrobacter chlorophenolicus</name>
    <dbReference type="NCBI Taxonomy" id="452863"/>
    <lineage>
        <taxon>Bacteria</taxon>
        <taxon>Bacillati</taxon>
        <taxon>Actinomycetota</taxon>
        <taxon>Actinomycetes</taxon>
        <taxon>Micrococcales</taxon>
        <taxon>Micrococcaceae</taxon>
        <taxon>Pseudarthrobacter</taxon>
    </lineage>
</organism>
<feature type="domain" description="DUF4082" evidence="3">
    <location>
        <begin position="659"/>
        <end position="813"/>
    </location>
</feature>
<dbReference type="RefSeq" id="WP_015939053.1">
    <property type="nucleotide sequence ID" value="NC_011886.1"/>
</dbReference>
<accession>B8H8W6</accession>
<feature type="domain" description="SbsA Ig-like" evidence="2">
    <location>
        <begin position="1571"/>
        <end position="1670"/>
    </location>
</feature>
<dbReference type="InterPro" id="IPR025141">
    <property type="entry name" value="DUF4082"/>
</dbReference>
<feature type="domain" description="N,N-dimethylformamidase beta subunit-like C-terminal" evidence="4">
    <location>
        <begin position="106"/>
        <end position="512"/>
    </location>
</feature>
<reference evidence="5" key="1">
    <citation type="submission" date="2009-01" db="EMBL/GenBank/DDBJ databases">
        <title>Complete sequence of chromosome of Arthrobacter chlorophenolicus A6.</title>
        <authorList>
            <consortium name="US DOE Joint Genome Institute"/>
            <person name="Lucas S."/>
            <person name="Copeland A."/>
            <person name="Lapidus A."/>
            <person name="Glavina del Rio T."/>
            <person name="Tice H."/>
            <person name="Bruce D."/>
            <person name="Goodwin L."/>
            <person name="Pitluck S."/>
            <person name="Goltsman E."/>
            <person name="Clum A."/>
            <person name="Larimer F."/>
            <person name="Land M."/>
            <person name="Hauser L."/>
            <person name="Kyrpides N."/>
            <person name="Mikhailova N."/>
            <person name="Jansson J."/>
            <person name="Richardson P."/>
        </authorList>
    </citation>
    <scope>NUCLEOTIDE SEQUENCE [LARGE SCALE GENOMIC DNA]</scope>
    <source>
        <strain evidence="5">A6</strain>
    </source>
</reference>
<keyword evidence="1" id="KW-0732">Signal</keyword>
<dbReference type="InterPro" id="IPR032812">
    <property type="entry name" value="SbsA_Ig"/>
</dbReference>
<evidence type="ECO:0000313" key="6">
    <source>
        <dbReference type="Proteomes" id="UP000002505"/>
    </source>
</evidence>
<dbReference type="EMBL" id="CP001341">
    <property type="protein sequence ID" value="ACL41861.1"/>
    <property type="molecule type" value="Genomic_DNA"/>
</dbReference>
<dbReference type="InterPro" id="IPR014756">
    <property type="entry name" value="Ig_E-set"/>
</dbReference>
<dbReference type="InterPro" id="IPR014755">
    <property type="entry name" value="Cu-Rt/internalin_Ig-like"/>
</dbReference>
<dbReference type="Pfam" id="PF13313">
    <property type="entry name" value="DUF4082"/>
    <property type="match status" value="4"/>
</dbReference>
<evidence type="ECO:0000259" key="3">
    <source>
        <dbReference type="Pfam" id="PF13313"/>
    </source>
</evidence>
<gene>
    <name evidence="5" type="ordered locus">Achl_3909</name>
</gene>
<keyword evidence="6" id="KW-1185">Reference proteome</keyword>
<evidence type="ECO:0000259" key="4">
    <source>
        <dbReference type="Pfam" id="PF20254"/>
    </source>
</evidence>
<feature type="domain" description="SbsA Ig-like" evidence="2">
    <location>
        <begin position="824"/>
        <end position="922"/>
    </location>
</feature>
<feature type="domain" description="SbsA Ig-like" evidence="2">
    <location>
        <begin position="1196"/>
        <end position="1296"/>
    </location>
</feature>
<feature type="domain" description="SbsA Ig-like" evidence="2">
    <location>
        <begin position="1303"/>
        <end position="1400"/>
    </location>
</feature>
<evidence type="ECO:0000256" key="1">
    <source>
        <dbReference type="ARBA" id="ARBA00022729"/>
    </source>
</evidence>
<proteinExistence type="predicted"/>